<evidence type="ECO:0000313" key="1">
    <source>
        <dbReference type="EMBL" id="ODA27942.1"/>
    </source>
</evidence>
<accession>A0A1C3E3W8</accession>
<evidence type="ECO:0000313" key="2">
    <source>
        <dbReference type="Proteomes" id="UP000094828"/>
    </source>
</evidence>
<dbReference type="Proteomes" id="UP000094828">
    <property type="component" value="Unassembled WGS sequence"/>
</dbReference>
<organism evidence="1 2">
    <name type="scientific">Planctopirus hydrillae</name>
    <dbReference type="NCBI Taxonomy" id="1841610"/>
    <lineage>
        <taxon>Bacteria</taxon>
        <taxon>Pseudomonadati</taxon>
        <taxon>Planctomycetota</taxon>
        <taxon>Planctomycetia</taxon>
        <taxon>Planctomycetales</taxon>
        <taxon>Planctomycetaceae</taxon>
        <taxon>Planctopirus</taxon>
    </lineage>
</organism>
<dbReference type="AlphaFoldDB" id="A0A1C3E3W8"/>
<name>A0A1C3E3W8_9PLAN</name>
<reference evidence="1 2" key="1">
    <citation type="submission" date="2016-05" db="EMBL/GenBank/DDBJ databases">
        <title>Genomic and physiological characterization of Planctopirus sp. isolated from fresh water lake.</title>
        <authorList>
            <person name="Subhash Y."/>
            <person name="Ramana C."/>
        </authorList>
    </citation>
    <scope>NUCLEOTIDE SEQUENCE [LARGE SCALE GENOMIC DNA]</scope>
    <source>
        <strain evidence="1 2">JC280</strain>
    </source>
</reference>
<sequence length="86" mass="9718">MIVWIGRAPSCLVAHARACTFFDRLNQPRCIAQLPFPDEFHYHRALAFAYDALPSSGISACQSGIAERRSPCVIFRNGRITQNDFF</sequence>
<keyword evidence="2" id="KW-1185">Reference proteome</keyword>
<proteinExistence type="predicted"/>
<protein>
    <submittedName>
        <fullName evidence="1">Uncharacterized protein</fullName>
    </submittedName>
</protein>
<dbReference type="STRING" id="1841610.A6X21_13770"/>
<gene>
    <name evidence="1" type="ORF">A6X21_13770</name>
</gene>
<comment type="caution">
    <text evidence="1">The sequence shown here is derived from an EMBL/GenBank/DDBJ whole genome shotgun (WGS) entry which is preliminary data.</text>
</comment>
<dbReference type="EMBL" id="LYDR01000158">
    <property type="protein sequence ID" value="ODA27942.1"/>
    <property type="molecule type" value="Genomic_DNA"/>
</dbReference>